<gene>
    <name evidence="1" type="ORF">AB8O55_05135</name>
</gene>
<keyword evidence="2" id="KW-1185">Reference proteome</keyword>
<comment type="caution">
    <text evidence="1">The sequence shown here is derived from an EMBL/GenBank/DDBJ whole genome shotgun (WGS) entry which is preliminary data.</text>
</comment>
<dbReference type="Pfam" id="PF20062">
    <property type="entry name" value="DUF6461"/>
    <property type="match status" value="1"/>
</dbReference>
<protein>
    <submittedName>
        <fullName evidence="1">DUF6461 domain-containing protein</fullName>
    </submittedName>
</protein>
<accession>A0ABV4CDA8</accession>
<evidence type="ECO:0000313" key="2">
    <source>
        <dbReference type="Proteomes" id="UP001564626"/>
    </source>
</evidence>
<dbReference type="RefSeq" id="WP_345367727.1">
    <property type="nucleotide sequence ID" value="NZ_BAABII010000019.1"/>
</dbReference>
<evidence type="ECO:0000313" key="1">
    <source>
        <dbReference type="EMBL" id="MEY8038774.1"/>
    </source>
</evidence>
<name>A0ABV4CDA8_9PSEU</name>
<organism evidence="1 2">
    <name type="scientific">Saccharopolyspora cebuensis</name>
    <dbReference type="NCBI Taxonomy" id="418759"/>
    <lineage>
        <taxon>Bacteria</taxon>
        <taxon>Bacillati</taxon>
        <taxon>Actinomycetota</taxon>
        <taxon>Actinomycetes</taxon>
        <taxon>Pseudonocardiales</taxon>
        <taxon>Pseudonocardiaceae</taxon>
        <taxon>Saccharopolyspora</taxon>
    </lineage>
</organism>
<reference evidence="1 2" key="1">
    <citation type="submission" date="2024-08" db="EMBL/GenBank/DDBJ databases">
        <title>Genome mining of Saccharopolyspora cebuensis PGLac3 from Nigerian medicinal plant.</title>
        <authorList>
            <person name="Ezeobiora C.E."/>
            <person name="Igbokwe N.H."/>
            <person name="Amin D.H."/>
            <person name="Mendie U.E."/>
        </authorList>
    </citation>
    <scope>NUCLEOTIDE SEQUENCE [LARGE SCALE GENOMIC DNA]</scope>
    <source>
        <strain evidence="1 2">PGLac3</strain>
    </source>
</reference>
<dbReference type="EMBL" id="JBGEHV010000006">
    <property type="protein sequence ID" value="MEY8038774.1"/>
    <property type="molecule type" value="Genomic_DNA"/>
</dbReference>
<dbReference type="InterPro" id="IPR045592">
    <property type="entry name" value="DUF6461"/>
</dbReference>
<proteinExistence type="predicted"/>
<sequence>MVQDSGQDEVERAGWLRRSTLHEAACLTLVRGADVERVAAGFGAVADLARPLDIDEFCEESFAQQERYPMIAVRPLGDWLLVVEDGGFQGRRPEVLRRITRGTRGVSLFWDAAAVTRFSSAAAGELRTTFEAVLPEIREGAAPDELEGARAGLPWSRAEPVSLMLALAGRVTGIEPTREWLAGEFRTFPVAPWPDDLASLPAPPSEITGYPPELAPLLRAAGSAERRSAALAVARHVLGSVDFLCHPVVDQVLAAMRDRRGVDHARLNETVREWSWRSVFNRPRGSAVRNELHALEVLRRAAHDDPLTAVLAALAEARRVRGIDPAELAHVASAALDASCRS</sequence>
<dbReference type="Proteomes" id="UP001564626">
    <property type="component" value="Unassembled WGS sequence"/>
</dbReference>